<dbReference type="PANTHER" id="PTHR43690:SF18">
    <property type="entry name" value="INSULIN-DEGRADING ENZYME-RELATED"/>
    <property type="match status" value="1"/>
</dbReference>
<dbReference type="Pfam" id="PF00675">
    <property type="entry name" value="Peptidase_M16"/>
    <property type="match status" value="1"/>
</dbReference>
<evidence type="ECO:0000256" key="7">
    <source>
        <dbReference type="RuleBase" id="RU004447"/>
    </source>
</evidence>
<dbReference type="InterPro" id="IPR011249">
    <property type="entry name" value="Metalloenz_LuxS/M16"/>
</dbReference>
<reference evidence="12 13" key="1">
    <citation type="journal article" date="2016" name="Proc. Natl. Acad. Sci. U.S.A.">
        <title>Comparative genomics of biotechnologically important yeasts.</title>
        <authorList>
            <person name="Riley R."/>
            <person name="Haridas S."/>
            <person name="Wolfe K.H."/>
            <person name="Lopes M.R."/>
            <person name="Hittinger C.T."/>
            <person name="Goeker M."/>
            <person name="Salamov A.A."/>
            <person name="Wisecaver J.H."/>
            <person name="Long T.M."/>
            <person name="Calvey C.H."/>
            <person name="Aerts A.L."/>
            <person name="Barry K.W."/>
            <person name="Choi C."/>
            <person name="Clum A."/>
            <person name="Coughlan A.Y."/>
            <person name="Deshpande S."/>
            <person name="Douglass A.P."/>
            <person name="Hanson S.J."/>
            <person name="Klenk H.-P."/>
            <person name="LaButti K.M."/>
            <person name="Lapidus A."/>
            <person name="Lindquist E.A."/>
            <person name="Lipzen A.M."/>
            <person name="Meier-Kolthoff J.P."/>
            <person name="Ohm R.A."/>
            <person name="Otillar R.P."/>
            <person name="Pangilinan J.L."/>
            <person name="Peng Y."/>
            <person name="Rokas A."/>
            <person name="Rosa C.A."/>
            <person name="Scheuner C."/>
            <person name="Sibirny A.A."/>
            <person name="Slot J.C."/>
            <person name="Stielow J.B."/>
            <person name="Sun H."/>
            <person name="Kurtzman C.P."/>
            <person name="Blackwell M."/>
            <person name="Grigoriev I.V."/>
            <person name="Jeffries T.W."/>
        </authorList>
    </citation>
    <scope>NUCLEOTIDE SEQUENCE [LARGE SCALE GENOMIC DNA]</scope>
    <source>
        <strain evidence="12 13">NRRL Y-2026</strain>
    </source>
</reference>
<keyword evidence="4" id="KW-0378">Hydrolase</keyword>
<evidence type="ECO:0000256" key="4">
    <source>
        <dbReference type="ARBA" id="ARBA00022801"/>
    </source>
</evidence>
<dbReference type="InterPro" id="IPR032632">
    <property type="entry name" value="Peptidase_M16_M"/>
</dbReference>
<feature type="domain" description="Peptidase M16 middle/third" evidence="10">
    <location>
        <begin position="429"/>
        <end position="697"/>
    </location>
</feature>
<dbReference type="Pfam" id="PF22456">
    <property type="entry name" value="PqqF-like_C_4"/>
    <property type="match status" value="1"/>
</dbReference>
<evidence type="ECO:0000256" key="2">
    <source>
        <dbReference type="ARBA" id="ARBA00022670"/>
    </source>
</evidence>
<keyword evidence="6" id="KW-0482">Metalloprotease</keyword>
<dbReference type="PANTHER" id="PTHR43690">
    <property type="entry name" value="NARDILYSIN"/>
    <property type="match status" value="1"/>
</dbReference>
<organism evidence="12 13">
    <name type="scientific">Pichia membranifaciens NRRL Y-2026</name>
    <dbReference type="NCBI Taxonomy" id="763406"/>
    <lineage>
        <taxon>Eukaryota</taxon>
        <taxon>Fungi</taxon>
        <taxon>Dikarya</taxon>
        <taxon>Ascomycota</taxon>
        <taxon>Saccharomycotina</taxon>
        <taxon>Pichiomycetes</taxon>
        <taxon>Pichiales</taxon>
        <taxon>Pichiaceae</taxon>
        <taxon>Pichia</taxon>
    </lineage>
</organism>
<proteinExistence type="inferred from homology"/>
<dbReference type="FunFam" id="3.30.830.10:FF:000005">
    <property type="entry name" value="nardilysin isoform X1"/>
    <property type="match status" value="1"/>
</dbReference>
<dbReference type="InterPro" id="IPR011765">
    <property type="entry name" value="Pept_M16_N"/>
</dbReference>
<dbReference type="InterPro" id="IPR007863">
    <property type="entry name" value="Peptidase_M16_C"/>
</dbReference>
<keyword evidence="2" id="KW-0645">Protease</keyword>
<evidence type="ECO:0000259" key="11">
    <source>
        <dbReference type="Pfam" id="PF22456"/>
    </source>
</evidence>
<dbReference type="InterPro" id="IPR050626">
    <property type="entry name" value="Peptidase_M16"/>
</dbReference>
<evidence type="ECO:0000256" key="5">
    <source>
        <dbReference type="ARBA" id="ARBA00022833"/>
    </source>
</evidence>
<evidence type="ECO:0000259" key="8">
    <source>
        <dbReference type="Pfam" id="PF00675"/>
    </source>
</evidence>
<dbReference type="OrthoDB" id="952271at2759"/>
<dbReference type="GO" id="GO:0005759">
    <property type="term" value="C:mitochondrial matrix"/>
    <property type="evidence" value="ECO:0007669"/>
    <property type="project" value="EnsemblFungi"/>
</dbReference>
<evidence type="ECO:0000256" key="6">
    <source>
        <dbReference type="ARBA" id="ARBA00023049"/>
    </source>
</evidence>
<dbReference type="Proteomes" id="UP000094455">
    <property type="component" value="Unassembled WGS sequence"/>
</dbReference>
<dbReference type="RefSeq" id="XP_019015637.1">
    <property type="nucleotide sequence ID" value="XM_019164861.1"/>
</dbReference>
<evidence type="ECO:0000259" key="9">
    <source>
        <dbReference type="Pfam" id="PF05193"/>
    </source>
</evidence>
<dbReference type="InterPro" id="IPR001431">
    <property type="entry name" value="Pept_M16_Zn_BS"/>
</dbReference>
<dbReference type="STRING" id="763406.A0A1E3NEH1"/>
<feature type="domain" description="Coenzyme PQQ synthesis protein F-like C-terminal lobe" evidence="11">
    <location>
        <begin position="809"/>
        <end position="908"/>
    </location>
</feature>
<dbReference type="PROSITE" id="PS00143">
    <property type="entry name" value="INSULINASE"/>
    <property type="match status" value="1"/>
</dbReference>
<keyword evidence="3" id="KW-0479">Metal-binding</keyword>
<evidence type="ECO:0000313" key="13">
    <source>
        <dbReference type="Proteomes" id="UP000094455"/>
    </source>
</evidence>
<feature type="domain" description="Peptidase M16 N-terminal" evidence="8">
    <location>
        <begin position="37"/>
        <end position="169"/>
    </location>
</feature>
<dbReference type="AlphaFoldDB" id="A0A1E3NEH1"/>
<dbReference type="Pfam" id="PF05193">
    <property type="entry name" value="Peptidase_M16_C"/>
    <property type="match status" value="1"/>
</dbReference>
<evidence type="ECO:0000259" key="10">
    <source>
        <dbReference type="Pfam" id="PF16187"/>
    </source>
</evidence>
<comment type="similarity">
    <text evidence="1 7">Belongs to the peptidase M16 family.</text>
</comment>
<evidence type="ECO:0000313" key="12">
    <source>
        <dbReference type="EMBL" id="ODQ44524.1"/>
    </source>
</evidence>
<dbReference type="InterPro" id="IPR054734">
    <property type="entry name" value="PqqF-like_C_4"/>
</dbReference>
<sequence length="1089" mass="125505">MSSQKHTIVADDGAIAKPDIDDRKYRIVKLENQLTALLIHDPATDKSAAALDVNVGSYNDPKSLPGLAHFCEHLLFLGTKKYPQENDYNSYLSKNSGYSNAFTSSLHTNYYFEVKNDALEGALDRFSQFFIEPLFSPSGKDREVNAVDSENKKNLQSDIWRLYQLSKSTTSSLHPHNGFSTGNKVTLGDIPAENGINVRDELLKFYENNYSSNIMCVSILSNESLDTLTDWTVNMFSNVPNKSLPKPFYEHSPFNSENYSNKLYKIKPITEMRNLQLTFPIPATTQYWEYLPNNYLSHLIGHESKGSLLFNFKKKGWANGLTSGASQISPGFSEFNINIELTTKGLEKYDLMIEDVFKYLKMLKTEKPQKWIFDELRTESLNSFKFRQKGAVAATVSRYAGQLQDLHYYSVPMKNPLLDLDATTVSSSNIPPEDLLSLSVTRKYDPALIDEILSYMNPTNFRVFLISKDILSDVEESKIEQEKWYKTEYSVETYNKIKDLDALPLDPHLTLPEKNEFMPTKFELVECDSTKHPKLVELDQFSKIWFKSNSLLSGPRSAITIKFNLPGSTSTPLNSLYLSLFVELLDDELNSLSYYASLAGLHYVFNLAREGISLEIIGYSHKEEILLTKLIQTLNTFTSSDQEASVWSESRNKRFELLREKLFRSLKNFGYATPYQQVGPIISSLVNENSWLIDDEISCFNAVDFNSLKHYSMNLFKICFAEVLVIGNYEKSDTAKIHNIIKENLPTLNSSITLTQSQFTRGRSLYLEDNSLSHYLKPNDDPDNINSCIELYIQIGLIPNHRDRILNELVSQIVHEPCFNRLRTIEQLGYVVFSGTRETRTTFGLRFLIQSEYPTFYLLMRINKFIKKMGIYIEQKMTSDDFAKHVEALVNKKEQKMKNLREERNYHWNRIASGYYDFDRYEKDVEFLKSFKKEEVIDYYIHHILDSANNGKLAVHLQSQKLPALDPLKMVKNSFSNFVYDKVEFDNVNYESDKVNEQIDEFFGKKAVTRESLDEFLTDKLFDEFPFKKELADEILFNLTKDWNSYDKKDGSIVDNVGEWKCSVPLTVAPTAKIENKHCDKEFAFKGKL</sequence>
<dbReference type="GO" id="GO:0034982">
    <property type="term" value="P:mitochondrial protein processing"/>
    <property type="evidence" value="ECO:0007669"/>
    <property type="project" value="EnsemblFungi"/>
</dbReference>
<dbReference type="FunFam" id="3.30.830.10:FF:000004">
    <property type="entry name" value="Putative insulin-degrading enzyme"/>
    <property type="match status" value="1"/>
</dbReference>
<evidence type="ECO:0008006" key="14">
    <source>
        <dbReference type="Google" id="ProtNLM"/>
    </source>
</evidence>
<dbReference type="GO" id="GO:0043171">
    <property type="term" value="P:peptide catabolic process"/>
    <property type="evidence" value="ECO:0007669"/>
    <property type="project" value="TreeGrafter"/>
</dbReference>
<keyword evidence="5" id="KW-0862">Zinc</keyword>
<dbReference type="GO" id="GO:0007323">
    <property type="term" value="P:peptide pheromone maturation"/>
    <property type="evidence" value="ECO:0007669"/>
    <property type="project" value="EnsemblFungi"/>
</dbReference>
<dbReference type="EMBL" id="KV454007">
    <property type="protein sequence ID" value="ODQ44524.1"/>
    <property type="molecule type" value="Genomic_DNA"/>
</dbReference>
<gene>
    <name evidence="12" type="ORF">PICMEDRAFT_74754</name>
</gene>
<feature type="domain" description="Peptidase M16 C-terminal" evidence="9">
    <location>
        <begin position="199"/>
        <end position="378"/>
    </location>
</feature>
<dbReference type="GO" id="GO:0046872">
    <property type="term" value="F:metal ion binding"/>
    <property type="evidence" value="ECO:0007669"/>
    <property type="project" value="UniProtKB-KW"/>
</dbReference>
<protein>
    <recommendedName>
        <fullName evidence="14">Peptidase M16 N-terminal domain-containing protein</fullName>
    </recommendedName>
</protein>
<dbReference type="GO" id="GO:0005829">
    <property type="term" value="C:cytosol"/>
    <property type="evidence" value="ECO:0007669"/>
    <property type="project" value="TreeGrafter"/>
</dbReference>
<dbReference type="Gene3D" id="3.30.830.10">
    <property type="entry name" value="Metalloenzyme, LuxS/M16 peptidase-like"/>
    <property type="match status" value="4"/>
</dbReference>
<name>A0A1E3NEH1_9ASCO</name>
<dbReference type="GO" id="GO:0004222">
    <property type="term" value="F:metalloendopeptidase activity"/>
    <property type="evidence" value="ECO:0007669"/>
    <property type="project" value="EnsemblFungi"/>
</dbReference>
<dbReference type="Pfam" id="PF16187">
    <property type="entry name" value="Peptidase_M16_M"/>
    <property type="match status" value="1"/>
</dbReference>
<evidence type="ECO:0000256" key="1">
    <source>
        <dbReference type="ARBA" id="ARBA00007261"/>
    </source>
</evidence>
<accession>A0A1E3NEH1</accession>
<dbReference type="SUPFAM" id="SSF63411">
    <property type="entry name" value="LuxS/MPP-like metallohydrolase"/>
    <property type="match status" value="4"/>
</dbReference>
<evidence type="ECO:0000256" key="3">
    <source>
        <dbReference type="ARBA" id="ARBA00022723"/>
    </source>
</evidence>
<dbReference type="GeneID" id="30181548"/>
<keyword evidence="13" id="KW-1185">Reference proteome</keyword>
<dbReference type="GO" id="GO:0051603">
    <property type="term" value="P:proteolysis involved in protein catabolic process"/>
    <property type="evidence" value="ECO:0007669"/>
    <property type="project" value="TreeGrafter"/>
</dbReference>